<keyword evidence="3" id="KW-1185">Reference proteome</keyword>
<feature type="non-terminal residue" evidence="2">
    <location>
        <position position="1"/>
    </location>
</feature>
<reference evidence="2 3" key="1">
    <citation type="submission" date="2016-02" db="EMBL/GenBank/DDBJ databases">
        <title>Genome analysis of coral dinoflagellate symbionts highlights evolutionary adaptations to a symbiotic lifestyle.</title>
        <authorList>
            <person name="Aranda M."/>
            <person name="Li Y."/>
            <person name="Liew Y.J."/>
            <person name="Baumgarten S."/>
            <person name="Simakov O."/>
            <person name="Wilson M."/>
            <person name="Piel J."/>
            <person name="Ashoor H."/>
            <person name="Bougouffa S."/>
            <person name="Bajic V.B."/>
            <person name="Ryu T."/>
            <person name="Ravasi T."/>
            <person name="Bayer T."/>
            <person name="Micklem G."/>
            <person name="Kim H."/>
            <person name="Bhak J."/>
            <person name="Lajeunesse T.C."/>
            <person name="Voolstra C.R."/>
        </authorList>
    </citation>
    <scope>NUCLEOTIDE SEQUENCE [LARGE SCALE GENOMIC DNA]</scope>
    <source>
        <strain evidence="2 3">CCMP2467</strain>
    </source>
</reference>
<accession>A0A1Q9BSX0</accession>
<dbReference type="AlphaFoldDB" id="A0A1Q9BSX0"/>
<dbReference type="Proteomes" id="UP000186817">
    <property type="component" value="Unassembled WGS sequence"/>
</dbReference>
<sequence length="50" mass="5053">ARAKQAEERAKAAEAALAAICHAPGVSRGGSPVGIQVLSPDDSRGLPEDQ</sequence>
<protein>
    <submittedName>
        <fullName evidence="2">Uncharacterized protein</fullName>
    </submittedName>
</protein>
<evidence type="ECO:0000313" key="3">
    <source>
        <dbReference type="Proteomes" id="UP000186817"/>
    </source>
</evidence>
<gene>
    <name evidence="2" type="ORF">AK812_SmicGene46942</name>
</gene>
<comment type="caution">
    <text evidence="2">The sequence shown here is derived from an EMBL/GenBank/DDBJ whole genome shotgun (WGS) entry which is preliminary data.</text>
</comment>
<proteinExistence type="predicted"/>
<evidence type="ECO:0000313" key="2">
    <source>
        <dbReference type="EMBL" id="OLP73724.1"/>
    </source>
</evidence>
<evidence type="ECO:0000256" key="1">
    <source>
        <dbReference type="SAM" id="MobiDB-lite"/>
    </source>
</evidence>
<organism evidence="2 3">
    <name type="scientific">Symbiodinium microadriaticum</name>
    <name type="common">Dinoflagellate</name>
    <name type="synonym">Zooxanthella microadriatica</name>
    <dbReference type="NCBI Taxonomy" id="2951"/>
    <lineage>
        <taxon>Eukaryota</taxon>
        <taxon>Sar</taxon>
        <taxon>Alveolata</taxon>
        <taxon>Dinophyceae</taxon>
        <taxon>Suessiales</taxon>
        <taxon>Symbiodiniaceae</taxon>
        <taxon>Symbiodinium</taxon>
    </lineage>
</organism>
<feature type="region of interest" description="Disordered" evidence="1">
    <location>
        <begin position="25"/>
        <end position="50"/>
    </location>
</feature>
<feature type="compositionally biased region" description="Basic and acidic residues" evidence="1">
    <location>
        <begin position="41"/>
        <end position="50"/>
    </location>
</feature>
<name>A0A1Q9BSX0_SYMMI</name>
<dbReference type="EMBL" id="LSRX01004891">
    <property type="protein sequence ID" value="OLP73724.1"/>
    <property type="molecule type" value="Genomic_DNA"/>
</dbReference>